<dbReference type="EMBL" id="AP005556">
    <property type="protein sequence ID" value="BAD25963.1"/>
    <property type="molecule type" value="Genomic_DNA"/>
</dbReference>
<dbReference type="AlphaFoldDB" id="Q6H5N6"/>
<evidence type="ECO:0000313" key="1">
    <source>
        <dbReference type="EMBL" id="BAD25963.1"/>
    </source>
</evidence>
<organism evidence="1 2">
    <name type="scientific">Oryza sativa subsp. japonica</name>
    <name type="common">Rice</name>
    <dbReference type="NCBI Taxonomy" id="39947"/>
    <lineage>
        <taxon>Eukaryota</taxon>
        <taxon>Viridiplantae</taxon>
        <taxon>Streptophyta</taxon>
        <taxon>Embryophyta</taxon>
        <taxon>Tracheophyta</taxon>
        <taxon>Spermatophyta</taxon>
        <taxon>Magnoliopsida</taxon>
        <taxon>Liliopsida</taxon>
        <taxon>Poales</taxon>
        <taxon>Poaceae</taxon>
        <taxon>BOP clade</taxon>
        <taxon>Oryzoideae</taxon>
        <taxon>Oryzeae</taxon>
        <taxon>Oryzinae</taxon>
        <taxon>Oryza</taxon>
        <taxon>Oryza sativa</taxon>
    </lineage>
</organism>
<dbReference type="Proteomes" id="UP000000763">
    <property type="component" value="Chromosome 9"/>
</dbReference>
<proteinExistence type="predicted"/>
<name>Q6H5N6_ORYSJ</name>
<sequence length="88" mass="9538">MSERNDGEGGPASWCARVVTPVEQLLLRRLGDATEGGTKPCHGVGGMVEGCSRTTHAQGTQCDCEEVKVRRCHFPENSGELWDFKCAT</sequence>
<reference evidence="2" key="1">
    <citation type="journal article" date="2005" name="Nature">
        <title>The map-based sequence of the rice genome.</title>
        <authorList>
            <consortium name="International rice genome sequencing project (IRGSP)"/>
            <person name="Matsumoto T."/>
            <person name="Wu J."/>
            <person name="Kanamori H."/>
            <person name="Katayose Y."/>
            <person name="Fujisawa M."/>
            <person name="Namiki N."/>
            <person name="Mizuno H."/>
            <person name="Yamamoto K."/>
            <person name="Antonio B.A."/>
            <person name="Baba T."/>
            <person name="Sakata K."/>
            <person name="Nagamura Y."/>
            <person name="Aoki H."/>
            <person name="Arikawa K."/>
            <person name="Arita K."/>
            <person name="Bito T."/>
            <person name="Chiden Y."/>
            <person name="Fujitsuka N."/>
            <person name="Fukunaka R."/>
            <person name="Hamada M."/>
            <person name="Harada C."/>
            <person name="Hayashi A."/>
            <person name="Hijishita S."/>
            <person name="Honda M."/>
            <person name="Hosokawa S."/>
            <person name="Ichikawa Y."/>
            <person name="Idonuma A."/>
            <person name="Iijima M."/>
            <person name="Ikeda M."/>
            <person name="Ikeno M."/>
            <person name="Ito K."/>
            <person name="Ito S."/>
            <person name="Ito T."/>
            <person name="Ito Y."/>
            <person name="Ito Y."/>
            <person name="Iwabuchi A."/>
            <person name="Kamiya K."/>
            <person name="Karasawa W."/>
            <person name="Kurita K."/>
            <person name="Katagiri S."/>
            <person name="Kikuta A."/>
            <person name="Kobayashi H."/>
            <person name="Kobayashi N."/>
            <person name="Machita K."/>
            <person name="Maehara T."/>
            <person name="Masukawa M."/>
            <person name="Mizubayashi T."/>
            <person name="Mukai Y."/>
            <person name="Nagasaki H."/>
            <person name="Nagata Y."/>
            <person name="Naito S."/>
            <person name="Nakashima M."/>
            <person name="Nakama Y."/>
            <person name="Nakamichi Y."/>
            <person name="Nakamura M."/>
            <person name="Meguro A."/>
            <person name="Negishi M."/>
            <person name="Ohta I."/>
            <person name="Ohta T."/>
            <person name="Okamoto M."/>
            <person name="Ono N."/>
            <person name="Saji S."/>
            <person name="Sakaguchi M."/>
            <person name="Sakai K."/>
            <person name="Shibata M."/>
            <person name="Shimokawa T."/>
            <person name="Song J."/>
            <person name="Takazaki Y."/>
            <person name="Terasawa K."/>
            <person name="Tsugane M."/>
            <person name="Tsuji K."/>
            <person name="Ueda S."/>
            <person name="Waki K."/>
            <person name="Yamagata H."/>
            <person name="Yamamoto M."/>
            <person name="Yamamoto S."/>
            <person name="Yamane H."/>
            <person name="Yoshiki S."/>
            <person name="Yoshihara R."/>
            <person name="Yukawa K."/>
            <person name="Zhong H."/>
            <person name="Yano M."/>
            <person name="Yuan Q."/>
            <person name="Ouyang S."/>
            <person name="Liu J."/>
            <person name="Jones K.M."/>
            <person name="Gansberger K."/>
            <person name="Moffat K."/>
            <person name="Hill J."/>
            <person name="Bera J."/>
            <person name="Fadrosh D."/>
            <person name="Jin S."/>
            <person name="Johri S."/>
            <person name="Kim M."/>
            <person name="Overton L."/>
            <person name="Reardon M."/>
            <person name="Tsitrin T."/>
            <person name="Vuong H."/>
            <person name="Weaver B."/>
            <person name="Ciecko A."/>
            <person name="Tallon L."/>
            <person name="Jackson J."/>
            <person name="Pai G."/>
            <person name="Aken S.V."/>
            <person name="Utterback T."/>
            <person name="Reidmuller S."/>
            <person name="Feldblyum T."/>
            <person name="Hsiao J."/>
            <person name="Zismann V."/>
            <person name="Iobst S."/>
            <person name="de Vazeille A.R."/>
            <person name="Buell C.R."/>
            <person name="Ying K."/>
            <person name="Li Y."/>
            <person name="Lu T."/>
            <person name="Huang Y."/>
            <person name="Zhao Q."/>
            <person name="Feng Q."/>
            <person name="Zhang L."/>
            <person name="Zhu J."/>
            <person name="Weng Q."/>
            <person name="Mu J."/>
            <person name="Lu Y."/>
            <person name="Fan D."/>
            <person name="Liu Y."/>
            <person name="Guan J."/>
            <person name="Zhang Y."/>
            <person name="Yu S."/>
            <person name="Liu X."/>
            <person name="Zhang Y."/>
            <person name="Hong G."/>
            <person name="Han B."/>
            <person name="Choisne N."/>
            <person name="Demange N."/>
            <person name="Orjeda G."/>
            <person name="Samain S."/>
            <person name="Cattolico L."/>
            <person name="Pelletier E."/>
            <person name="Couloux A."/>
            <person name="Segurens B."/>
            <person name="Wincker P."/>
            <person name="D'Hont A."/>
            <person name="Scarpelli C."/>
            <person name="Weissenbach J."/>
            <person name="Salanoubat M."/>
            <person name="Quetier F."/>
            <person name="Yu Y."/>
            <person name="Kim H.R."/>
            <person name="Rambo T."/>
            <person name="Currie J."/>
            <person name="Collura K."/>
            <person name="Luo M."/>
            <person name="Yang T."/>
            <person name="Ammiraju J.S.S."/>
            <person name="Engler F."/>
            <person name="Soderlund C."/>
            <person name="Wing R.A."/>
            <person name="Palmer L.E."/>
            <person name="de la Bastide M."/>
            <person name="Spiegel L."/>
            <person name="Nascimento L."/>
            <person name="Zutavern T."/>
            <person name="O'Shaughnessy A."/>
            <person name="Dike S."/>
            <person name="Dedhia N."/>
            <person name="Preston R."/>
            <person name="Balija V."/>
            <person name="McCombie W.R."/>
            <person name="Chow T."/>
            <person name="Chen H."/>
            <person name="Chung M."/>
            <person name="Chen C."/>
            <person name="Shaw J."/>
            <person name="Wu H."/>
            <person name="Hsiao K."/>
            <person name="Chao Y."/>
            <person name="Chu M."/>
            <person name="Cheng C."/>
            <person name="Hour A."/>
            <person name="Lee P."/>
            <person name="Lin S."/>
            <person name="Lin Y."/>
            <person name="Liou J."/>
            <person name="Liu S."/>
            <person name="Hsing Y."/>
            <person name="Raghuvanshi S."/>
            <person name="Mohanty A."/>
            <person name="Bharti A.K."/>
            <person name="Gaur A."/>
            <person name="Gupta V."/>
            <person name="Kumar D."/>
            <person name="Ravi V."/>
            <person name="Vij S."/>
            <person name="Kapur A."/>
            <person name="Khurana P."/>
            <person name="Khurana P."/>
            <person name="Khurana J.P."/>
            <person name="Tyagi A.K."/>
            <person name="Gaikwad K."/>
            <person name="Singh A."/>
            <person name="Dalal V."/>
            <person name="Srivastava S."/>
            <person name="Dixit A."/>
            <person name="Pal A.K."/>
            <person name="Ghazi I.A."/>
            <person name="Yadav M."/>
            <person name="Pandit A."/>
            <person name="Bhargava A."/>
            <person name="Sureshbabu K."/>
            <person name="Batra K."/>
            <person name="Sharma T.R."/>
            <person name="Mohapatra T."/>
            <person name="Singh N.K."/>
            <person name="Messing J."/>
            <person name="Nelson A.B."/>
            <person name="Fuks G."/>
            <person name="Kavchok S."/>
            <person name="Keizer G."/>
            <person name="Linton E."/>
            <person name="Llaca V."/>
            <person name="Song R."/>
            <person name="Tanyolac B."/>
            <person name="Young S."/>
            <person name="Ho-Il K."/>
            <person name="Hahn J.H."/>
            <person name="Sangsakoo G."/>
            <person name="Vanavichit A."/>
            <person name="de Mattos Luiz.A.T."/>
            <person name="Zimmer P.D."/>
            <person name="Malone G."/>
            <person name="Dellagostin O."/>
            <person name="de Oliveira A.C."/>
            <person name="Bevan M."/>
            <person name="Bancroft I."/>
            <person name="Minx P."/>
            <person name="Cordum H."/>
            <person name="Wilson R."/>
            <person name="Cheng Z."/>
            <person name="Jin W."/>
            <person name="Jiang J."/>
            <person name="Leong S.A."/>
            <person name="Iwama H."/>
            <person name="Gojobori T."/>
            <person name="Itoh T."/>
            <person name="Niimura Y."/>
            <person name="Fujii Y."/>
            <person name="Habara T."/>
            <person name="Sakai H."/>
            <person name="Sato Y."/>
            <person name="Wilson G."/>
            <person name="Kumar K."/>
            <person name="McCouch S."/>
            <person name="Juretic N."/>
            <person name="Hoen D."/>
            <person name="Wright S."/>
            <person name="Bruskiewich R."/>
            <person name="Bureau T."/>
            <person name="Miyao A."/>
            <person name="Hirochika H."/>
            <person name="Nishikawa T."/>
            <person name="Kadowaki K."/>
            <person name="Sugiura M."/>
            <person name="Burr B."/>
            <person name="Sasaki T."/>
        </authorList>
    </citation>
    <scope>NUCLEOTIDE SEQUENCE [LARGE SCALE GENOMIC DNA]</scope>
    <source>
        <strain evidence="2">cv. Nipponbare</strain>
    </source>
</reference>
<evidence type="ECO:0000313" key="2">
    <source>
        <dbReference type="Proteomes" id="UP000000763"/>
    </source>
</evidence>
<accession>Q6H5N6</accession>
<reference evidence="2" key="2">
    <citation type="journal article" date="2008" name="Nucleic Acids Res.">
        <title>The rice annotation project database (RAP-DB): 2008 update.</title>
        <authorList>
            <consortium name="The rice annotation project (RAP)"/>
        </authorList>
    </citation>
    <scope>GENOME REANNOTATION</scope>
    <source>
        <strain evidence="2">cv. Nipponbare</strain>
    </source>
</reference>
<protein>
    <submittedName>
        <fullName evidence="1">Uncharacterized protein</fullName>
    </submittedName>
</protein>
<gene>
    <name evidence="1" type="primary">OJ1118_F11.25</name>
</gene>